<protein>
    <submittedName>
        <fullName evidence="2">Uncharacterized protein</fullName>
    </submittedName>
</protein>
<comment type="caution">
    <text evidence="2">The sequence shown here is derived from an EMBL/GenBank/DDBJ whole genome shotgun (WGS) entry which is preliminary data.</text>
</comment>
<evidence type="ECO:0000256" key="1">
    <source>
        <dbReference type="SAM" id="MobiDB-lite"/>
    </source>
</evidence>
<keyword evidence="3" id="KW-1185">Reference proteome</keyword>
<dbReference type="AlphaFoldDB" id="A0A9P8AN68"/>
<reference evidence="2" key="1">
    <citation type="submission" date="2020-11" db="EMBL/GenBank/DDBJ databases">
        <title>Adaptations for nitrogen fixation in a non-lichenized fungal sporocarp promotes dispersal by wood-feeding termites.</title>
        <authorList>
            <consortium name="DOE Joint Genome Institute"/>
            <person name="Koch R.A."/>
            <person name="Yoon G."/>
            <person name="Arayal U."/>
            <person name="Lail K."/>
            <person name="Amirebrahimi M."/>
            <person name="Labutti K."/>
            <person name="Lipzen A."/>
            <person name="Riley R."/>
            <person name="Barry K."/>
            <person name="Henrissat B."/>
            <person name="Grigoriev I.V."/>
            <person name="Herr J.R."/>
            <person name="Aime M.C."/>
        </authorList>
    </citation>
    <scope>NUCLEOTIDE SEQUENCE</scope>
    <source>
        <strain evidence="2">MCA 3950</strain>
    </source>
</reference>
<organism evidence="2 3">
    <name type="scientific">Guyanagaster necrorhizus</name>
    <dbReference type="NCBI Taxonomy" id="856835"/>
    <lineage>
        <taxon>Eukaryota</taxon>
        <taxon>Fungi</taxon>
        <taxon>Dikarya</taxon>
        <taxon>Basidiomycota</taxon>
        <taxon>Agaricomycotina</taxon>
        <taxon>Agaricomycetes</taxon>
        <taxon>Agaricomycetidae</taxon>
        <taxon>Agaricales</taxon>
        <taxon>Marasmiineae</taxon>
        <taxon>Physalacriaceae</taxon>
        <taxon>Guyanagaster</taxon>
    </lineage>
</organism>
<dbReference type="EMBL" id="MU250559">
    <property type="protein sequence ID" value="KAG7441514.1"/>
    <property type="molecule type" value="Genomic_DNA"/>
</dbReference>
<dbReference type="RefSeq" id="XP_043035014.1">
    <property type="nucleotide sequence ID" value="XM_043177793.1"/>
</dbReference>
<name>A0A9P8AN68_9AGAR</name>
<sequence>MLNSRFPGSRSYPRVEALLNLQNSENIGRLEFFSPGTFSSLGVGTRCRRIQEELQGQGASAAAMTRPQVTRVAGPGTSEPPAKGKFPRSVKAWPEFMFNAAHSNNISLIAAASSSRKTRSTGKPIPHTDRGSSTIEKIVTPSTIRDLNLSVERHPRTRTLKRRSSNCDNDLHVHNVLASLFSHRKLTTFPHVRVTHACTRTILPASHRFNSPGNALSGVHLRASLSPEFLFLLRST</sequence>
<dbReference type="GeneID" id="66100080"/>
<proteinExistence type="predicted"/>
<evidence type="ECO:0000313" key="2">
    <source>
        <dbReference type="EMBL" id="KAG7441514.1"/>
    </source>
</evidence>
<dbReference type="Proteomes" id="UP000812287">
    <property type="component" value="Unassembled WGS sequence"/>
</dbReference>
<accession>A0A9P8AN68</accession>
<evidence type="ECO:0000313" key="3">
    <source>
        <dbReference type="Proteomes" id="UP000812287"/>
    </source>
</evidence>
<feature type="region of interest" description="Disordered" evidence="1">
    <location>
        <begin position="58"/>
        <end position="86"/>
    </location>
</feature>
<gene>
    <name evidence="2" type="ORF">BT62DRAFT_1011532</name>
</gene>